<dbReference type="EMBL" id="JAPZBO010000004">
    <property type="protein sequence ID" value="KAJ5318413.1"/>
    <property type="molecule type" value="Genomic_DNA"/>
</dbReference>
<keyword evidence="4" id="KW-1185">Reference proteome</keyword>
<comment type="caution">
    <text evidence="3">The sequence shown here is derived from an EMBL/GenBank/DDBJ whole genome shotgun (WGS) entry which is preliminary data.</text>
</comment>
<evidence type="ECO:0000313" key="2">
    <source>
        <dbReference type="EMBL" id="KAJ5318272.1"/>
    </source>
</evidence>
<dbReference type="InterPro" id="IPR054212">
    <property type="entry name" value="DUF6919"/>
</dbReference>
<reference evidence="3" key="2">
    <citation type="journal article" date="2023" name="IMA Fungus">
        <title>Comparative genomic study of the Penicillium genus elucidates a diverse pangenome and 15 lateral gene transfer events.</title>
        <authorList>
            <person name="Petersen C."/>
            <person name="Sorensen T."/>
            <person name="Nielsen M.R."/>
            <person name="Sondergaard T.E."/>
            <person name="Sorensen J.L."/>
            <person name="Fitzpatrick D.A."/>
            <person name="Frisvad J.C."/>
            <person name="Nielsen K.L."/>
        </authorList>
    </citation>
    <scope>NUCLEOTIDE SEQUENCE</scope>
    <source>
        <strain evidence="3">IBT 21472</strain>
    </source>
</reference>
<proteinExistence type="predicted"/>
<dbReference type="AlphaFoldDB" id="A0A9W9PY81"/>
<accession>A0A9W9PY81</accession>
<dbReference type="Proteomes" id="UP001147746">
    <property type="component" value="Unassembled WGS sequence"/>
</dbReference>
<evidence type="ECO:0000259" key="1">
    <source>
        <dbReference type="Pfam" id="PF21897"/>
    </source>
</evidence>
<gene>
    <name evidence="2" type="ORF">N7476_004692</name>
    <name evidence="3" type="ORF">N7476_004833</name>
</gene>
<feature type="domain" description="DUF6919" evidence="1">
    <location>
        <begin position="7"/>
        <end position="139"/>
    </location>
</feature>
<reference evidence="3" key="1">
    <citation type="submission" date="2022-12" db="EMBL/GenBank/DDBJ databases">
        <authorList>
            <person name="Petersen C."/>
        </authorList>
    </citation>
    <scope>NUCLEOTIDE SEQUENCE</scope>
    <source>
        <strain evidence="3">IBT 21472</strain>
    </source>
</reference>
<name>A0A9W9PY81_9EURO</name>
<dbReference type="EMBL" id="JAPZBO010000004">
    <property type="protein sequence ID" value="KAJ5318272.1"/>
    <property type="molecule type" value="Genomic_DNA"/>
</dbReference>
<protein>
    <recommendedName>
        <fullName evidence="1">DUF6919 domain-containing protein</fullName>
    </recommendedName>
</protein>
<evidence type="ECO:0000313" key="3">
    <source>
        <dbReference type="EMBL" id="KAJ5318413.1"/>
    </source>
</evidence>
<dbReference type="Pfam" id="PF21897">
    <property type="entry name" value="DUF6919"/>
    <property type="match status" value="1"/>
</dbReference>
<organism evidence="3 4">
    <name type="scientific">Penicillium atrosanguineum</name>
    <dbReference type="NCBI Taxonomy" id="1132637"/>
    <lineage>
        <taxon>Eukaryota</taxon>
        <taxon>Fungi</taxon>
        <taxon>Dikarya</taxon>
        <taxon>Ascomycota</taxon>
        <taxon>Pezizomycotina</taxon>
        <taxon>Eurotiomycetes</taxon>
        <taxon>Eurotiomycetidae</taxon>
        <taxon>Eurotiales</taxon>
        <taxon>Aspergillaceae</taxon>
        <taxon>Penicillium</taxon>
    </lineage>
</organism>
<evidence type="ECO:0000313" key="4">
    <source>
        <dbReference type="Proteomes" id="UP001147746"/>
    </source>
</evidence>
<sequence>MAELPQDAQQWNQSTGFTALLELNKKFLRGEISSSPYHYGPIEEETRSLVPSLLKLHERRILTWSSQPYLRERKRGDERKFYDHWQRPFISFVVAEKDNPRKLFQELEKKRDIKVHARKAYSPEAAVQGSFTKKKIVTKYRRSFFWRRWKVFTTVDPAANLVEEDIFCLEAMKQAKPWEFEVVAASWKDVDITGIVIEAVDAARA</sequence>